<proteinExistence type="predicted"/>
<reference evidence="2 3" key="1">
    <citation type="journal article" date="2011" name="J. Bacteriol.">
        <title>Complete genome sequence of 'Vulcanisaeta moutnovskia' strain 768-28, a novel member of the hyperthermophilic crenarchaeal genus vulcanisaeta.</title>
        <authorList>
            <person name="Gumerov V.M."/>
            <person name="Mardanov A.V."/>
            <person name="Beletsky A.V."/>
            <person name="Prokofeva M.I."/>
            <person name="Bonch-Osmolovskaya E.A."/>
            <person name="Ravin N.V."/>
            <person name="Skryabin K.G."/>
        </authorList>
    </citation>
    <scope>NUCLEOTIDE SEQUENCE [LARGE SCALE GENOMIC DNA]</scope>
    <source>
        <strain evidence="2 3">768-28</strain>
    </source>
</reference>
<organism evidence="2 3">
    <name type="scientific">Vulcanisaeta moutnovskia (strain 768-28)</name>
    <dbReference type="NCBI Taxonomy" id="985053"/>
    <lineage>
        <taxon>Archaea</taxon>
        <taxon>Thermoproteota</taxon>
        <taxon>Thermoprotei</taxon>
        <taxon>Thermoproteales</taxon>
        <taxon>Thermoproteaceae</taxon>
        <taxon>Vulcanisaeta</taxon>
    </lineage>
</organism>
<feature type="transmembrane region" description="Helical" evidence="1">
    <location>
        <begin position="98"/>
        <end position="122"/>
    </location>
</feature>
<dbReference type="EMBL" id="CP002529">
    <property type="protein sequence ID" value="ADY01770.1"/>
    <property type="molecule type" value="Genomic_DNA"/>
</dbReference>
<dbReference type="OrthoDB" id="29111at2157"/>
<evidence type="ECO:0000313" key="3">
    <source>
        <dbReference type="Proteomes" id="UP000007485"/>
    </source>
</evidence>
<accession>F0QTY4</accession>
<gene>
    <name evidence="2" type="ordered locus">VMUT_1566</name>
</gene>
<dbReference type="HOGENOM" id="CLU_1912456_0_0_2"/>
<keyword evidence="3" id="KW-1185">Reference proteome</keyword>
<dbReference type="eggNOG" id="arCOG13799">
    <property type="taxonomic scope" value="Archaea"/>
</dbReference>
<protein>
    <submittedName>
        <fullName evidence="2">Uncharacterized protein</fullName>
    </submittedName>
</protein>
<dbReference type="KEGG" id="vmo:VMUT_1566"/>
<dbReference type="AlphaFoldDB" id="F0QTY4"/>
<keyword evidence="1" id="KW-0472">Membrane</keyword>
<evidence type="ECO:0000313" key="2">
    <source>
        <dbReference type="EMBL" id="ADY01770.1"/>
    </source>
</evidence>
<keyword evidence="1" id="KW-1133">Transmembrane helix</keyword>
<sequence length="132" mass="15025">MDELSEKGKELLRKVLSRGRIAYDSLNEDERRVVDELVRLGYVKLYLEPNGKRIGDALRITGLTSTSHGKPNYMNYLCLVLASLIPLLFLYLSIRSLIMGYALIGVFFLAISAGLAYVIYLITRRRHCLDQV</sequence>
<dbReference type="GeneID" id="10289218"/>
<dbReference type="Proteomes" id="UP000007485">
    <property type="component" value="Chromosome"/>
</dbReference>
<feature type="transmembrane region" description="Helical" evidence="1">
    <location>
        <begin position="73"/>
        <end position="92"/>
    </location>
</feature>
<evidence type="ECO:0000256" key="1">
    <source>
        <dbReference type="SAM" id="Phobius"/>
    </source>
</evidence>
<keyword evidence="1" id="KW-0812">Transmembrane</keyword>
<name>F0QTY4_VULM7</name>
<dbReference type="RefSeq" id="WP_013604932.1">
    <property type="nucleotide sequence ID" value="NC_015151.1"/>
</dbReference>